<protein>
    <submittedName>
        <fullName evidence="3">Uncharacterized protein</fullName>
    </submittedName>
</protein>
<gene>
    <name evidence="3" type="ORF">CHS0354_042324</name>
</gene>
<feature type="compositionally biased region" description="Polar residues" evidence="1">
    <location>
        <begin position="123"/>
        <end position="132"/>
    </location>
</feature>
<feature type="chain" id="PRO_5042078268" evidence="2">
    <location>
        <begin position="21"/>
        <end position="138"/>
    </location>
</feature>
<keyword evidence="4" id="KW-1185">Reference proteome</keyword>
<organism evidence="3 4">
    <name type="scientific">Potamilus streckersoni</name>
    <dbReference type="NCBI Taxonomy" id="2493646"/>
    <lineage>
        <taxon>Eukaryota</taxon>
        <taxon>Metazoa</taxon>
        <taxon>Spiralia</taxon>
        <taxon>Lophotrochozoa</taxon>
        <taxon>Mollusca</taxon>
        <taxon>Bivalvia</taxon>
        <taxon>Autobranchia</taxon>
        <taxon>Heteroconchia</taxon>
        <taxon>Palaeoheterodonta</taxon>
        <taxon>Unionida</taxon>
        <taxon>Unionoidea</taxon>
        <taxon>Unionidae</taxon>
        <taxon>Ambleminae</taxon>
        <taxon>Lampsilini</taxon>
        <taxon>Potamilus</taxon>
    </lineage>
</organism>
<dbReference type="Proteomes" id="UP001195483">
    <property type="component" value="Unassembled WGS sequence"/>
</dbReference>
<feature type="region of interest" description="Disordered" evidence="1">
    <location>
        <begin position="27"/>
        <end position="138"/>
    </location>
</feature>
<keyword evidence="2" id="KW-0732">Signal</keyword>
<dbReference type="AlphaFoldDB" id="A0AAE0W1S1"/>
<evidence type="ECO:0000313" key="3">
    <source>
        <dbReference type="EMBL" id="KAK3597974.1"/>
    </source>
</evidence>
<feature type="signal peptide" evidence="2">
    <location>
        <begin position="1"/>
        <end position="20"/>
    </location>
</feature>
<evidence type="ECO:0000256" key="1">
    <source>
        <dbReference type="SAM" id="MobiDB-lite"/>
    </source>
</evidence>
<dbReference type="EMBL" id="JAEAOA010002354">
    <property type="protein sequence ID" value="KAK3597974.1"/>
    <property type="molecule type" value="Genomic_DNA"/>
</dbReference>
<feature type="compositionally biased region" description="Polar residues" evidence="1">
    <location>
        <begin position="75"/>
        <end position="89"/>
    </location>
</feature>
<evidence type="ECO:0000256" key="2">
    <source>
        <dbReference type="SAM" id="SignalP"/>
    </source>
</evidence>
<reference evidence="3" key="1">
    <citation type="journal article" date="2021" name="Genome Biol. Evol.">
        <title>A High-Quality Reference Genome for a Parasitic Bivalve with Doubly Uniparental Inheritance (Bivalvia: Unionida).</title>
        <authorList>
            <person name="Smith C.H."/>
        </authorList>
    </citation>
    <scope>NUCLEOTIDE SEQUENCE</scope>
    <source>
        <strain evidence="3">CHS0354</strain>
    </source>
</reference>
<reference evidence="3" key="2">
    <citation type="journal article" date="2021" name="Genome Biol. Evol.">
        <title>Developing a high-quality reference genome for a parasitic bivalve with doubly uniparental inheritance (Bivalvia: Unionida).</title>
        <authorList>
            <person name="Smith C.H."/>
        </authorList>
    </citation>
    <scope>NUCLEOTIDE SEQUENCE</scope>
    <source>
        <strain evidence="3">CHS0354</strain>
        <tissue evidence="3">Mantle</tissue>
    </source>
</reference>
<comment type="caution">
    <text evidence="3">The sequence shown here is derived from an EMBL/GenBank/DDBJ whole genome shotgun (WGS) entry which is preliminary data.</text>
</comment>
<feature type="compositionally biased region" description="Basic and acidic residues" evidence="1">
    <location>
        <begin position="40"/>
        <end position="74"/>
    </location>
</feature>
<evidence type="ECO:0000313" key="4">
    <source>
        <dbReference type="Proteomes" id="UP001195483"/>
    </source>
</evidence>
<sequence length="138" mass="15631">MKVTILIFTVLAVQIVCIYCNLAEQQGLPFPSGNPVPDSVPRDDKRNPPFPQEQERQQQQRPMDDKRPEHHEKQNGPSHRQGKSGQSLGENGKIRPQKSGHENLYHRPPLPQRGNELTPPSTPQEENGQTLPIFTESE</sequence>
<reference evidence="3" key="3">
    <citation type="submission" date="2023-05" db="EMBL/GenBank/DDBJ databases">
        <authorList>
            <person name="Smith C.H."/>
        </authorList>
    </citation>
    <scope>NUCLEOTIDE SEQUENCE</scope>
    <source>
        <strain evidence="3">CHS0354</strain>
        <tissue evidence="3">Mantle</tissue>
    </source>
</reference>
<name>A0AAE0W1S1_9BIVA</name>
<proteinExistence type="predicted"/>
<accession>A0AAE0W1S1</accession>